<evidence type="ECO:0000313" key="8">
    <source>
        <dbReference type="Proteomes" id="UP000298416"/>
    </source>
</evidence>
<dbReference type="SMART" id="SM00432">
    <property type="entry name" value="MADS"/>
    <property type="match status" value="1"/>
</dbReference>
<name>A0A8X8XG40_SALSN</name>
<evidence type="ECO:0000313" key="7">
    <source>
        <dbReference type="EMBL" id="KAG6413241.1"/>
    </source>
</evidence>
<dbReference type="EMBL" id="PNBA02000009">
    <property type="protein sequence ID" value="KAG6413241.1"/>
    <property type="molecule type" value="Genomic_DNA"/>
</dbReference>
<evidence type="ECO:0000256" key="3">
    <source>
        <dbReference type="ARBA" id="ARBA00023125"/>
    </source>
</evidence>
<accession>A0A8X8XG40</accession>
<keyword evidence="2" id="KW-0805">Transcription regulation</keyword>
<comment type="subcellular location">
    <subcellularLocation>
        <location evidence="1">Nucleus</location>
    </subcellularLocation>
</comment>
<dbReference type="PANTHER" id="PTHR48019">
    <property type="entry name" value="SERUM RESPONSE FACTOR HOMOLOG"/>
    <property type="match status" value="1"/>
</dbReference>
<keyword evidence="5" id="KW-0539">Nucleus</keyword>
<evidence type="ECO:0000256" key="1">
    <source>
        <dbReference type="ARBA" id="ARBA00004123"/>
    </source>
</evidence>
<gene>
    <name evidence="7" type="ORF">SASPL_125949</name>
</gene>
<dbReference type="PRINTS" id="PR00404">
    <property type="entry name" value="MADSDOMAIN"/>
</dbReference>
<dbReference type="InterPro" id="IPR002100">
    <property type="entry name" value="TF_MADSbox"/>
</dbReference>
<comment type="caution">
    <text evidence="7">The sequence shown here is derived from an EMBL/GenBank/DDBJ whole genome shotgun (WGS) entry which is preliminary data.</text>
</comment>
<dbReference type="InterPro" id="IPR050142">
    <property type="entry name" value="MADS-box/MEF2_TF"/>
</dbReference>
<sequence length="265" mass="30464">MGRGKLKMELIEEEKSRILTMKKRKKWLIKKLHQLTTLCDVPPCMIFHDPTTNSTSVWPEEDPDQVCSLIEAYKAKKNDSSGGVREYLLSNFFDQWQRQAEEKLEKLRKKNVEGMFPTWDDRLNFMDEAYFEVHKGERLLNHSISRSFSRSMSSKWNDAEKWIMNKKNAQSNISKNANIQYQVNRQPAAKMVRVVPEPSVKSVNFCQPASQTGPGKFALMDDSNMPCTKSVIDETIDPAIRSVSMRDIGIEVTPVPSQEPSRSSD</sequence>
<keyword evidence="3" id="KW-0238">DNA-binding</keyword>
<reference evidence="7" key="1">
    <citation type="submission" date="2018-01" db="EMBL/GenBank/DDBJ databases">
        <authorList>
            <person name="Mao J.F."/>
        </authorList>
    </citation>
    <scope>NUCLEOTIDE SEQUENCE</scope>
    <source>
        <strain evidence="7">Huo1</strain>
        <tissue evidence="7">Leaf</tissue>
    </source>
</reference>
<reference evidence="7" key="2">
    <citation type="submission" date="2020-08" db="EMBL/GenBank/DDBJ databases">
        <title>Plant Genome Project.</title>
        <authorList>
            <person name="Zhang R.-G."/>
        </authorList>
    </citation>
    <scope>NUCLEOTIDE SEQUENCE</scope>
    <source>
        <strain evidence="7">Huo1</strain>
        <tissue evidence="7">Leaf</tissue>
    </source>
</reference>
<organism evidence="7">
    <name type="scientific">Salvia splendens</name>
    <name type="common">Scarlet sage</name>
    <dbReference type="NCBI Taxonomy" id="180675"/>
    <lineage>
        <taxon>Eukaryota</taxon>
        <taxon>Viridiplantae</taxon>
        <taxon>Streptophyta</taxon>
        <taxon>Embryophyta</taxon>
        <taxon>Tracheophyta</taxon>
        <taxon>Spermatophyta</taxon>
        <taxon>Magnoliopsida</taxon>
        <taxon>eudicotyledons</taxon>
        <taxon>Gunneridae</taxon>
        <taxon>Pentapetalae</taxon>
        <taxon>asterids</taxon>
        <taxon>lamiids</taxon>
        <taxon>Lamiales</taxon>
        <taxon>Lamiaceae</taxon>
        <taxon>Nepetoideae</taxon>
        <taxon>Mentheae</taxon>
        <taxon>Salviinae</taxon>
        <taxon>Salvia</taxon>
        <taxon>Salvia subgen. Calosphace</taxon>
        <taxon>core Calosphace</taxon>
    </lineage>
</organism>
<dbReference type="Gene3D" id="3.40.1810.10">
    <property type="entry name" value="Transcription factor, MADS-box"/>
    <property type="match status" value="1"/>
</dbReference>
<dbReference type="Pfam" id="PF00319">
    <property type="entry name" value="SRF-TF"/>
    <property type="match status" value="1"/>
</dbReference>
<dbReference type="GO" id="GO:0003677">
    <property type="term" value="F:DNA binding"/>
    <property type="evidence" value="ECO:0007669"/>
    <property type="project" value="UniProtKB-KW"/>
</dbReference>
<dbReference type="PROSITE" id="PS50066">
    <property type="entry name" value="MADS_BOX_2"/>
    <property type="match status" value="1"/>
</dbReference>
<evidence type="ECO:0000259" key="6">
    <source>
        <dbReference type="PROSITE" id="PS50066"/>
    </source>
</evidence>
<dbReference type="SUPFAM" id="SSF55455">
    <property type="entry name" value="SRF-like"/>
    <property type="match status" value="1"/>
</dbReference>
<keyword evidence="4" id="KW-0804">Transcription</keyword>
<evidence type="ECO:0000256" key="4">
    <source>
        <dbReference type="ARBA" id="ARBA00023163"/>
    </source>
</evidence>
<evidence type="ECO:0000256" key="2">
    <source>
        <dbReference type="ARBA" id="ARBA00023015"/>
    </source>
</evidence>
<evidence type="ECO:0000256" key="5">
    <source>
        <dbReference type="ARBA" id="ARBA00023242"/>
    </source>
</evidence>
<protein>
    <recommendedName>
        <fullName evidence="6">MADS-box domain-containing protein</fullName>
    </recommendedName>
</protein>
<dbReference type="InterPro" id="IPR036879">
    <property type="entry name" value="TF_MADSbox_sf"/>
</dbReference>
<dbReference type="AlphaFoldDB" id="A0A8X8XG40"/>
<keyword evidence="8" id="KW-1185">Reference proteome</keyword>
<dbReference type="GO" id="GO:0046983">
    <property type="term" value="F:protein dimerization activity"/>
    <property type="evidence" value="ECO:0007669"/>
    <property type="project" value="InterPro"/>
</dbReference>
<dbReference type="Proteomes" id="UP000298416">
    <property type="component" value="Unassembled WGS sequence"/>
</dbReference>
<proteinExistence type="predicted"/>
<feature type="domain" description="MADS-box" evidence="6">
    <location>
        <begin position="1"/>
        <end position="46"/>
    </location>
</feature>
<dbReference type="GO" id="GO:0005634">
    <property type="term" value="C:nucleus"/>
    <property type="evidence" value="ECO:0007669"/>
    <property type="project" value="UniProtKB-SubCell"/>
</dbReference>